<dbReference type="InterPro" id="IPR039420">
    <property type="entry name" value="WalR-like"/>
</dbReference>
<dbReference type="AlphaFoldDB" id="A0A917DZ74"/>
<keyword evidence="3 8" id="KW-0238">DNA-binding</keyword>
<dbReference type="GO" id="GO:0003677">
    <property type="term" value="F:DNA binding"/>
    <property type="evidence" value="ECO:0007669"/>
    <property type="project" value="UniProtKB-KW"/>
</dbReference>
<dbReference type="PANTHER" id="PTHR43214:SF41">
    <property type="entry name" value="NITRATE_NITRITE RESPONSE REGULATOR PROTEIN NARP"/>
    <property type="match status" value="1"/>
</dbReference>
<accession>A0A917DZ74</accession>
<evidence type="ECO:0000313" key="8">
    <source>
        <dbReference type="EMBL" id="GGD82561.1"/>
    </source>
</evidence>
<evidence type="ECO:0000259" key="7">
    <source>
        <dbReference type="PROSITE" id="PS50110"/>
    </source>
</evidence>
<reference evidence="8" key="1">
    <citation type="journal article" date="2014" name="Int. J. Syst. Evol. Microbiol.">
        <title>Complete genome sequence of Corynebacterium casei LMG S-19264T (=DSM 44701T), isolated from a smear-ripened cheese.</title>
        <authorList>
            <consortium name="US DOE Joint Genome Institute (JGI-PGF)"/>
            <person name="Walter F."/>
            <person name="Albersmeier A."/>
            <person name="Kalinowski J."/>
            <person name="Ruckert C."/>
        </authorList>
    </citation>
    <scope>NUCLEOTIDE SEQUENCE</scope>
    <source>
        <strain evidence="8">CGMCC 1.15958</strain>
    </source>
</reference>
<name>A0A917DZ74_9BACT</name>
<dbReference type="PROSITE" id="PS50043">
    <property type="entry name" value="HTH_LUXR_2"/>
    <property type="match status" value="1"/>
</dbReference>
<comment type="caution">
    <text evidence="8">The sequence shown here is derived from an EMBL/GenBank/DDBJ whole genome shotgun (WGS) entry which is preliminary data.</text>
</comment>
<dbReference type="SUPFAM" id="SSF52172">
    <property type="entry name" value="CheY-like"/>
    <property type="match status" value="1"/>
</dbReference>
<evidence type="ECO:0000313" key="9">
    <source>
        <dbReference type="Proteomes" id="UP000609064"/>
    </source>
</evidence>
<dbReference type="EMBL" id="BMKK01000020">
    <property type="protein sequence ID" value="GGD82561.1"/>
    <property type="molecule type" value="Genomic_DNA"/>
</dbReference>
<dbReference type="PRINTS" id="PR00038">
    <property type="entry name" value="HTHLUXR"/>
</dbReference>
<evidence type="ECO:0000259" key="6">
    <source>
        <dbReference type="PROSITE" id="PS50043"/>
    </source>
</evidence>
<keyword evidence="4" id="KW-0804">Transcription</keyword>
<proteinExistence type="predicted"/>
<dbReference type="InterPro" id="IPR011006">
    <property type="entry name" value="CheY-like_superfamily"/>
</dbReference>
<dbReference type="Proteomes" id="UP000609064">
    <property type="component" value="Unassembled WGS sequence"/>
</dbReference>
<evidence type="ECO:0000256" key="2">
    <source>
        <dbReference type="ARBA" id="ARBA00023015"/>
    </source>
</evidence>
<dbReference type="Pfam" id="PF00072">
    <property type="entry name" value="Response_reg"/>
    <property type="match status" value="1"/>
</dbReference>
<dbReference type="GO" id="GO:0006355">
    <property type="term" value="P:regulation of DNA-templated transcription"/>
    <property type="evidence" value="ECO:0007669"/>
    <property type="project" value="InterPro"/>
</dbReference>
<dbReference type="SMART" id="SM00448">
    <property type="entry name" value="REC"/>
    <property type="match status" value="1"/>
</dbReference>
<dbReference type="Pfam" id="PF00196">
    <property type="entry name" value="GerE"/>
    <property type="match status" value="1"/>
</dbReference>
<dbReference type="RefSeq" id="WP_229250928.1">
    <property type="nucleotide sequence ID" value="NZ_BMKK01000020.1"/>
</dbReference>
<evidence type="ECO:0000256" key="5">
    <source>
        <dbReference type="PROSITE-ProRule" id="PRU00169"/>
    </source>
</evidence>
<feature type="domain" description="Response regulatory" evidence="7">
    <location>
        <begin position="5"/>
        <end position="120"/>
    </location>
</feature>
<sequence>MIPITILVADDHPLIVKALADFLSSHGYNIVATETNGIRAFHKIINLKPRIALLDIEMPDLGGLEIAEKLFGKSDETFIIFNTVHREQSIIQRANELGVKGYLLKEYALDQILECIQSICNGKPYFGNDLTVLTELGQEENILTKLSPSEIKILRFISQEKSTKDIAERLFIAEKTVEKHRSNIIRKLGLSQTKNSLLIWSLQHKEELLGIH</sequence>
<organism evidence="8 9">
    <name type="scientific">Emticicia aquatilis</name>
    <dbReference type="NCBI Taxonomy" id="1537369"/>
    <lineage>
        <taxon>Bacteria</taxon>
        <taxon>Pseudomonadati</taxon>
        <taxon>Bacteroidota</taxon>
        <taxon>Cytophagia</taxon>
        <taxon>Cytophagales</taxon>
        <taxon>Leadbetterellaceae</taxon>
        <taxon>Emticicia</taxon>
    </lineage>
</organism>
<dbReference type="GO" id="GO:0000160">
    <property type="term" value="P:phosphorelay signal transduction system"/>
    <property type="evidence" value="ECO:0007669"/>
    <property type="project" value="InterPro"/>
</dbReference>
<dbReference type="Gene3D" id="3.40.50.2300">
    <property type="match status" value="1"/>
</dbReference>
<dbReference type="InterPro" id="IPR058245">
    <property type="entry name" value="NreC/VraR/RcsB-like_REC"/>
</dbReference>
<keyword evidence="2" id="KW-0805">Transcription regulation</keyword>
<evidence type="ECO:0000256" key="3">
    <source>
        <dbReference type="ARBA" id="ARBA00023125"/>
    </source>
</evidence>
<dbReference type="PANTHER" id="PTHR43214">
    <property type="entry name" value="TWO-COMPONENT RESPONSE REGULATOR"/>
    <property type="match status" value="1"/>
</dbReference>
<dbReference type="Gene3D" id="1.10.10.10">
    <property type="entry name" value="Winged helix-like DNA-binding domain superfamily/Winged helix DNA-binding domain"/>
    <property type="match status" value="1"/>
</dbReference>
<keyword evidence="1 5" id="KW-0597">Phosphoprotein</keyword>
<dbReference type="CDD" id="cd17535">
    <property type="entry name" value="REC_NarL-like"/>
    <property type="match status" value="1"/>
</dbReference>
<dbReference type="InterPro" id="IPR001789">
    <property type="entry name" value="Sig_transdc_resp-reg_receiver"/>
</dbReference>
<feature type="modified residue" description="4-aspartylphosphate" evidence="5">
    <location>
        <position position="55"/>
    </location>
</feature>
<dbReference type="CDD" id="cd06170">
    <property type="entry name" value="LuxR_C_like"/>
    <property type="match status" value="1"/>
</dbReference>
<evidence type="ECO:0000256" key="4">
    <source>
        <dbReference type="ARBA" id="ARBA00023163"/>
    </source>
</evidence>
<dbReference type="InterPro" id="IPR000792">
    <property type="entry name" value="Tscrpt_reg_LuxR_C"/>
</dbReference>
<dbReference type="InterPro" id="IPR036388">
    <property type="entry name" value="WH-like_DNA-bd_sf"/>
</dbReference>
<reference evidence="8" key="2">
    <citation type="submission" date="2020-09" db="EMBL/GenBank/DDBJ databases">
        <authorList>
            <person name="Sun Q."/>
            <person name="Zhou Y."/>
        </authorList>
    </citation>
    <scope>NUCLEOTIDE SEQUENCE</scope>
    <source>
        <strain evidence="8">CGMCC 1.15958</strain>
    </source>
</reference>
<gene>
    <name evidence="8" type="ORF">GCM10011514_53280</name>
</gene>
<dbReference type="SMART" id="SM00421">
    <property type="entry name" value="HTH_LUXR"/>
    <property type="match status" value="1"/>
</dbReference>
<evidence type="ECO:0000256" key="1">
    <source>
        <dbReference type="ARBA" id="ARBA00022553"/>
    </source>
</evidence>
<protein>
    <submittedName>
        <fullName evidence="8">DNA-binding response regulator</fullName>
    </submittedName>
</protein>
<keyword evidence="9" id="KW-1185">Reference proteome</keyword>
<feature type="domain" description="HTH luxR-type" evidence="6">
    <location>
        <begin position="139"/>
        <end position="205"/>
    </location>
</feature>
<dbReference type="PROSITE" id="PS50110">
    <property type="entry name" value="RESPONSE_REGULATORY"/>
    <property type="match status" value="1"/>
</dbReference>